<proteinExistence type="predicted"/>
<dbReference type="InterPro" id="IPR003607">
    <property type="entry name" value="HD/PDEase_dom"/>
</dbReference>
<dbReference type="OrthoDB" id="16547at2759"/>
<dbReference type="SUPFAM" id="SSF109604">
    <property type="entry name" value="HD-domain/PDEase-like"/>
    <property type="match status" value="1"/>
</dbReference>
<feature type="domain" description="HD/PDEase" evidence="1">
    <location>
        <begin position="27"/>
        <end position="160"/>
    </location>
</feature>
<reference evidence="2" key="1">
    <citation type="journal article" date="2020" name="Stud. Mycol.">
        <title>101 Dothideomycetes genomes: a test case for predicting lifestyles and emergence of pathogens.</title>
        <authorList>
            <person name="Haridas S."/>
            <person name="Albert R."/>
            <person name="Binder M."/>
            <person name="Bloem J."/>
            <person name="Labutti K."/>
            <person name="Salamov A."/>
            <person name="Andreopoulos B."/>
            <person name="Baker S."/>
            <person name="Barry K."/>
            <person name="Bills G."/>
            <person name="Bluhm B."/>
            <person name="Cannon C."/>
            <person name="Castanera R."/>
            <person name="Culley D."/>
            <person name="Daum C."/>
            <person name="Ezra D."/>
            <person name="Gonzalez J."/>
            <person name="Henrissat B."/>
            <person name="Kuo A."/>
            <person name="Liang C."/>
            <person name="Lipzen A."/>
            <person name="Lutzoni F."/>
            <person name="Magnuson J."/>
            <person name="Mondo S."/>
            <person name="Nolan M."/>
            <person name="Ohm R."/>
            <person name="Pangilinan J."/>
            <person name="Park H.-J."/>
            <person name="Ramirez L."/>
            <person name="Alfaro M."/>
            <person name="Sun H."/>
            <person name="Tritt A."/>
            <person name="Yoshinaga Y."/>
            <person name="Zwiers L.-H."/>
            <person name="Turgeon B."/>
            <person name="Goodwin S."/>
            <person name="Spatafora J."/>
            <person name="Crous P."/>
            <person name="Grigoriev I."/>
        </authorList>
    </citation>
    <scope>NUCLEOTIDE SEQUENCE</scope>
    <source>
        <strain evidence="2">CBS 122368</strain>
    </source>
</reference>
<dbReference type="PANTHER" id="PTHR33594">
    <property type="entry name" value="SUPERFAMILY HYDROLASE, PUTATIVE (AFU_ORTHOLOGUE AFUA_1G03035)-RELATED"/>
    <property type="match status" value="1"/>
</dbReference>
<evidence type="ECO:0000313" key="3">
    <source>
        <dbReference type="Proteomes" id="UP000800094"/>
    </source>
</evidence>
<protein>
    <recommendedName>
        <fullName evidence="1">HD/PDEase domain-containing protein</fullName>
    </recommendedName>
</protein>
<dbReference type="AlphaFoldDB" id="A0A6A6I8Q0"/>
<accession>A0A6A6I8Q0</accession>
<dbReference type="EMBL" id="ML987198">
    <property type="protein sequence ID" value="KAF2246945.1"/>
    <property type="molecule type" value="Genomic_DNA"/>
</dbReference>
<dbReference type="RefSeq" id="XP_033681949.1">
    <property type="nucleotide sequence ID" value="XM_033829505.1"/>
</dbReference>
<sequence>MPLDKKSLEELFRKLEPEVTTYMNRYDGGHDMNHIRRVYRNAHIILEGEQALHPDTQYDYYLICYAALLHDVGDKKYAAPGEDVSSMVKTFMLSRVDEPNEEWEAFAAKVQIVSTYVSFSTEKKDPEKTKEAISQFPELAIVQDADRLDAIGAVGVGRSFSFAENRHYGMQDGVDQFDVKLLRLAPIMKTETGKKLGMERHERLLAFQKWWQEEAPIPETLAFRSDGA</sequence>
<dbReference type="PANTHER" id="PTHR33594:SF1">
    <property type="entry name" value="HD_PDEASE DOMAIN-CONTAINING PROTEIN"/>
    <property type="match status" value="1"/>
</dbReference>
<dbReference type="Gene3D" id="1.10.3210.50">
    <property type="match status" value="1"/>
</dbReference>
<gene>
    <name evidence="2" type="ORF">BU26DRAFT_521324</name>
</gene>
<name>A0A6A6I8Q0_9PLEO</name>
<dbReference type="SMART" id="SM00471">
    <property type="entry name" value="HDc"/>
    <property type="match status" value="1"/>
</dbReference>
<organism evidence="2 3">
    <name type="scientific">Trematosphaeria pertusa</name>
    <dbReference type="NCBI Taxonomy" id="390896"/>
    <lineage>
        <taxon>Eukaryota</taxon>
        <taxon>Fungi</taxon>
        <taxon>Dikarya</taxon>
        <taxon>Ascomycota</taxon>
        <taxon>Pezizomycotina</taxon>
        <taxon>Dothideomycetes</taxon>
        <taxon>Pleosporomycetidae</taxon>
        <taxon>Pleosporales</taxon>
        <taxon>Massarineae</taxon>
        <taxon>Trematosphaeriaceae</taxon>
        <taxon>Trematosphaeria</taxon>
    </lineage>
</organism>
<evidence type="ECO:0000313" key="2">
    <source>
        <dbReference type="EMBL" id="KAF2246945.1"/>
    </source>
</evidence>
<dbReference type="Proteomes" id="UP000800094">
    <property type="component" value="Unassembled WGS sequence"/>
</dbReference>
<dbReference type="GeneID" id="54582835"/>
<keyword evidence="3" id="KW-1185">Reference proteome</keyword>
<evidence type="ECO:0000259" key="1">
    <source>
        <dbReference type="SMART" id="SM00471"/>
    </source>
</evidence>
<dbReference type="CDD" id="cd00077">
    <property type="entry name" value="HDc"/>
    <property type="match status" value="1"/>
</dbReference>